<proteinExistence type="inferred from homology"/>
<dbReference type="GO" id="GO:0030322">
    <property type="term" value="P:stabilization of membrane potential"/>
    <property type="evidence" value="ECO:0007669"/>
    <property type="project" value="TreeGrafter"/>
</dbReference>
<feature type="region of interest" description="Disordered" evidence="9">
    <location>
        <begin position="520"/>
        <end position="552"/>
    </location>
</feature>
<comment type="subcellular location">
    <subcellularLocation>
        <location evidence="1">Membrane</location>
        <topology evidence="1">Multi-pass membrane protein</topology>
    </subcellularLocation>
</comment>
<dbReference type="PANTHER" id="PTHR11003:SF291">
    <property type="entry name" value="IP11374P"/>
    <property type="match status" value="1"/>
</dbReference>
<keyword evidence="4 10" id="KW-1133">Transmembrane helix</keyword>
<keyword evidence="5 8" id="KW-0406">Ion transport</keyword>
<keyword evidence="7 8" id="KW-0407">Ion channel</keyword>
<dbReference type="GO" id="GO:0022841">
    <property type="term" value="F:potassium ion leak channel activity"/>
    <property type="evidence" value="ECO:0007669"/>
    <property type="project" value="TreeGrafter"/>
</dbReference>
<feature type="transmembrane region" description="Helical" evidence="10">
    <location>
        <begin position="300"/>
        <end position="318"/>
    </location>
</feature>
<evidence type="ECO:0000256" key="1">
    <source>
        <dbReference type="ARBA" id="ARBA00004141"/>
    </source>
</evidence>
<evidence type="ECO:0000256" key="7">
    <source>
        <dbReference type="ARBA" id="ARBA00023303"/>
    </source>
</evidence>
<sequence>MLPTKDDLKSLPTFAPLIAAVIAPLSTLLDIPALTEPWFFQHNSDGNGLTKLPDPHTNIVLSAVGLAFNVLANWLLLLRFSVSDGLWRYSTRTHACDELQLGIAFGNVLAYGILSRNIAGISYGEGFWLFSLVLAFIIFALLLSHYLLHVRGKSHQSTSENQVREDWTYLQAIYFSVVSILTIGFGDFYPTKPVSQIVFFPFVLVGIVQLASLIELLVRFLRGRLTSRRIQRRREFERRRQEKEDELEKEPSLEKELEFLRKLYNETDRGRMAQDLLTNCTGFLLFWVLGALIFSQIESWTYGQGLYFCYVFFLTIGFGDYVPVTPAGRVVFILYSIMAVPIMASFAIQTIQSIFQKFATNLLLRREAKAGIGVANLEEQGQGVTKGTIDVVDEEKSLPRDVQERLRKNDTRQRLGRTHTDFITSKQKWIDTKLLNGVPREDMENEFNVREAEEGAAEREMEREREEDRILTEYILELAVELEKYARRLLLGHMKEGTNARMLLKADRIVQLRNIKALAAQQRSDQDDSQRVDNSSGVQASSTSSQDANRRSKMSTLMQKYYEEEADLLPFPADLDEQETLQDVAHYREAFAGLLAAGSRLLRLKDEEKFIFERRFWRGSKE</sequence>
<feature type="transmembrane region" description="Helical" evidence="10">
    <location>
        <begin position="99"/>
        <end position="121"/>
    </location>
</feature>
<dbReference type="InterPro" id="IPR003280">
    <property type="entry name" value="2pore_dom_K_chnl"/>
</dbReference>
<evidence type="ECO:0000256" key="8">
    <source>
        <dbReference type="RuleBase" id="RU003857"/>
    </source>
</evidence>
<evidence type="ECO:0000256" key="5">
    <source>
        <dbReference type="ARBA" id="ARBA00023065"/>
    </source>
</evidence>
<keyword evidence="13" id="KW-1185">Reference proteome</keyword>
<dbReference type="OrthoDB" id="297496at2759"/>
<protein>
    <submittedName>
        <fullName evidence="12">Voltage-gated potassium channel</fullName>
    </submittedName>
</protein>
<dbReference type="Gene3D" id="1.10.287.70">
    <property type="match status" value="2"/>
</dbReference>
<feature type="transmembrane region" description="Helical" evidence="10">
    <location>
        <begin position="198"/>
        <end position="221"/>
    </location>
</feature>
<organism evidence="12 13">
    <name type="scientific">Sanghuangporus baumii</name>
    <name type="common">Phellinus baumii</name>
    <dbReference type="NCBI Taxonomy" id="108892"/>
    <lineage>
        <taxon>Eukaryota</taxon>
        <taxon>Fungi</taxon>
        <taxon>Dikarya</taxon>
        <taxon>Basidiomycota</taxon>
        <taxon>Agaricomycotina</taxon>
        <taxon>Agaricomycetes</taxon>
        <taxon>Hymenochaetales</taxon>
        <taxon>Hymenochaetaceae</taxon>
        <taxon>Sanghuangporus</taxon>
    </lineage>
</organism>
<name>A0A9Q5I0H7_SANBA</name>
<feature type="transmembrane region" description="Helical" evidence="10">
    <location>
        <begin position="12"/>
        <end position="34"/>
    </location>
</feature>
<dbReference type="InterPro" id="IPR013099">
    <property type="entry name" value="K_chnl_dom"/>
</dbReference>
<reference evidence="12" key="1">
    <citation type="submission" date="2016-06" db="EMBL/GenBank/DDBJ databases">
        <title>Draft Genome sequence of the fungus Inonotus baumii.</title>
        <authorList>
            <person name="Zhu H."/>
            <person name="Lin W."/>
        </authorList>
    </citation>
    <scope>NUCLEOTIDE SEQUENCE</scope>
    <source>
        <strain evidence="12">821</strain>
    </source>
</reference>
<comment type="caution">
    <text evidence="12">The sequence shown here is derived from an EMBL/GenBank/DDBJ whole genome shotgun (WGS) entry which is preliminary data.</text>
</comment>
<dbReference type="Proteomes" id="UP000757232">
    <property type="component" value="Unassembled WGS sequence"/>
</dbReference>
<feature type="transmembrane region" description="Helical" evidence="10">
    <location>
        <begin position="127"/>
        <end position="148"/>
    </location>
</feature>
<feature type="transmembrane region" description="Helical" evidence="10">
    <location>
        <begin position="276"/>
        <end position="294"/>
    </location>
</feature>
<evidence type="ECO:0000256" key="2">
    <source>
        <dbReference type="ARBA" id="ARBA00022448"/>
    </source>
</evidence>
<dbReference type="SUPFAM" id="SSF81324">
    <property type="entry name" value="Voltage-gated potassium channels"/>
    <property type="match status" value="2"/>
</dbReference>
<keyword evidence="3 8" id="KW-0812">Transmembrane</keyword>
<feature type="domain" description="Potassium channel" evidence="11">
    <location>
        <begin position="284"/>
        <end position="347"/>
    </location>
</feature>
<evidence type="ECO:0000313" key="12">
    <source>
        <dbReference type="EMBL" id="OCB89408.1"/>
    </source>
</evidence>
<dbReference type="GO" id="GO:0015271">
    <property type="term" value="F:outward rectifier potassium channel activity"/>
    <property type="evidence" value="ECO:0007669"/>
    <property type="project" value="TreeGrafter"/>
</dbReference>
<gene>
    <name evidence="12" type="ORF">A7U60_g3384</name>
</gene>
<comment type="similarity">
    <text evidence="8">Belongs to the two pore domain potassium channel (TC 1.A.1.8) family.</text>
</comment>
<evidence type="ECO:0000256" key="6">
    <source>
        <dbReference type="ARBA" id="ARBA00023136"/>
    </source>
</evidence>
<feature type="transmembrane region" description="Helical" evidence="10">
    <location>
        <begin position="59"/>
        <end position="78"/>
    </location>
</feature>
<feature type="transmembrane region" description="Helical" evidence="10">
    <location>
        <begin position="169"/>
        <end position="186"/>
    </location>
</feature>
<dbReference type="Pfam" id="PF07885">
    <property type="entry name" value="Ion_trans_2"/>
    <property type="match status" value="2"/>
</dbReference>
<dbReference type="GO" id="GO:0005886">
    <property type="term" value="C:plasma membrane"/>
    <property type="evidence" value="ECO:0007669"/>
    <property type="project" value="TreeGrafter"/>
</dbReference>
<evidence type="ECO:0000256" key="4">
    <source>
        <dbReference type="ARBA" id="ARBA00022989"/>
    </source>
</evidence>
<dbReference type="PANTHER" id="PTHR11003">
    <property type="entry name" value="POTASSIUM CHANNEL, SUBFAMILY K"/>
    <property type="match status" value="1"/>
</dbReference>
<evidence type="ECO:0000256" key="3">
    <source>
        <dbReference type="ARBA" id="ARBA00022692"/>
    </source>
</evidence>
<keyword evidence="6 10" id="KW-0472">Membrane</keyword>
<evidence type="ECO:0000256" key="9">
    <source>
        <dbReference type="SAM" id="MobiDB-lite"/>
    </source>
</evidence>
<feature type="transmembrane region" description="Helical" evidence="10">
    <location>
        <begin position="330"/>
        <end position="348"/>
    </location>
</feature>
<feature type="domain" description="Potassium channel" evidence="11">
    <location>
        <begin position="134"/>
        <end position="222"/>
    </location>
</feature>
<dbReference type="AlphaFoldDB" id="A0A9Q5I0H7"/>
<feature type="compositionally biased region" description="Low complexity" evidence="9">
    <location>
        <begin position="532"/>
        <end position="545"/>
    </location>
</feature>
<keyword evidence="2 8" id="KW-0813">Transport</keyword>
<accession>A0A9Q5I0H7</accession>
<dbReference type="EMBL" id="LNZH02000156">
    <property type="protein sequence ID" value="OCB89408.1"/>
    <property type="molecule type" value="Genomic_DNA"/>
</dbReference>
<evidence type="ECO:0000259" key="11">
    <source>
        <dbReference type="Pfam" id="PF07885"/>
    </source>
</evidence>
<dbReference type="PRINTS" id="PR01333">
    <property type="entry name" value="2POREKCHANEL"/>
</dbReference>
<evidence type="ECO:0000313" key="13">
    <source>
        <dbReference type="Proteomes" id="UP000757232"/>
    </source>
</evidence>
<evidence type="ECO:0000256" key="10">
    <source>
        <dbReference type="SAM" id="Phobius"/>
    </source>
</evidence>